<feature type="signal peptide" evidence="2">
    <location>
        <begin position="1"/>
        <end position="26"/>
    </location>
</feature>
<dbReference type="RefSeq" id="WP_091119320.1">
    <property type="nucleotide sequence ID" value="NZ_FMBA01000002.1"/>
</dbReference>
<evidence type="ECO:0000256" key="1">
    <source>
        <dbReference type="SAM" id="Coils"/>
    </source>
</evidence>
<keyword evidence="4" id="KW-1185">Reference proteome</keyword>
<feature type="coiled-coil region" evidence="1">
    <location>
        <begin position="111"/>
        <end position="138"/>
    </location>
</feature>
<accession>A0A1C3YXI4</accession>
<organism evidence="3 4">
    <name type="scientific">Gilliamella intestini</name>
    <dbReference type="NCBI Taxonomy" id="1798183"/>
    <lineage>
        <taxon>Bacteria</taxon>
        <taxon>Pseudomonadati</taxon>
        <taxon>Pseudomonadota</taxon>
        <taxon>Gammaproteobacteria</taxon>
        <taxon>Orbales</taxon>
        <taxon>Orbaceae</taxon>
        <taxon>Gilliamella</taxon>
    </lineage>
</organism>
<evidence type="ECO:0000256" key="2">
    <source>
        <dbReference type="SAM" id="SignalP"/>
    </source>
</evidence>
<dbReference type="AlphaFoldDB" id="A0A1C3YXI4"/>
<evidence type="ECO:0008006" key="5">
    <source>
        <dbReference type="Google" id="ProtNLM"/>
    </source>
</evidence>
<dbReference type="OrthoDB" id="8689941at2"/>
<keyword evidence="1" id="KW-0175">Coiled coil</keyword>
<name>A0A1C3YXI4_9GAMM</name>
<dbReference type="EMBL" id="FMBA01000002">
    <property type="protein sequence ID" value="SCB74789.1"/>
    <property type="molecule type" value="Genomic_DNA"/>
</dbReference>
<protein>
    <recommendedName>
        <fullName evidence="5">DUF1090 domain-containing protein</fullName>
    </recommendedName>
</protein>
<dbReference type="STRING" id="1798183.GA0061080_100222"/>
<evidence type="ECO:0000313" key="3">
    <source>
        <dbReference type="EMBL" id="SCB74789.1"/>
    </source>
</evidence>
<keyword evidence="2" id="KW-0732">Signal</keyword>
<proteinExistence type="predicted"/>
<dbReference type="Proteomes" id="UP000199698">
    <property type="component" value="Unassembled WGS sequence"/>
</dbReference>
<reference evidence="4" key="1">
    <citation type="submission" date="2016-08" db="EMBL/GenBank/DDBJ databases">
        <authorList>
            <person name="Varghese N."/>
            <person name="Submissions Spin"/>
        </authorList>
    </citation>
    <scope>NUCLEOTIDE SEQUENCE [LARGE SCALE GENOMIC DNA]</scope>
    <source>
        <strain evidence="4">R-53144</strain>
    </source>
</reference>
<feature type="chain" id="PRO_5008687831" description="DUF1090 domain-containing protein" evidence="2">
    <location>
        <begin position="27"/>
        <end position="150"/>
    </location>
</feature>
<evidence type="ECO:0000313" key="4">
    <source>
        <dbReference type="Proteomes" id="UP000199698"/>
    </source>
</evidence>
<dbReference type="Pfam" id="PF06476">
    <property type="entry name" value="DUF1090"/>
    <property type="match status" value="1"/>
</dbReference>
<dbReference type="InterPro" id="IPR009468">
    <property type="entry name" value="DUF1090"/>
</dbReference>
<gene>
    <name evidence="3" type="ORF">GA0061080_100222</name>
</gene>
<sequence length="150" mass="17136">MKSVIQAVSKLSMTTLAILFSIGVYASDHVEGLTCEGKKQAIEVEIEQAKNHNNTHKVEGLQKRLKDINNHCLNNDLEEKYKKKIQEKTYKVAKRTQELDQAKTKGDKQKITNQQIKLADAEQELNEVKAELAKFYKELETNKPTNSLIH</sequence>